<dbReference type="InterPro" id="IPR027417">
    <property type="entry name" value="P-loop_NTPase"/>
</dbReference>
<keyword evidence="8" id="KW-0472">Membrane</keyword>
<feature type="domain" description="ABC transporter" evidence="10">
    <location>
        <begin position="2"/>
        <end position="234"/>
    </location>
</feature>
<keyword evidence="3 9" id="KW-0500">Molybdenum</keyword>
<keyword evidence="7" id="KW-1278">Translocase</keyword>
<evidence type="ECO:0000259" key="11">
    <source>
        <dbReference type="PROSITE" id="PS51866"/>
    </source>
</evidence>
<evidence type="ECO:0000256" key="9">
    <source>
        <dbReference type="PROSITE-ProRule" id="PRU01213"/>
    </source>
</evidence>
<dbReference type="EMBL" id="VINQ01000019">
    <property type="protein sequence ID" value="KAA0910094.1"/>
    <property type="molecule type" value="Genomic_DNA"/>
</dbReference>
<dbReference type="GO" id="GO:0015098">
    <property type="term" value="F:molybdate ion transmembrane transporter activity"/>
    <property type="evidence" value="ECO:0007669"/>
    <property type="project" value="InterPro"/>
</dbReference>
<name>A0A5A9YYZ7_9RHOB</name>
<evidence type="ECO:0000256" key="6">
    <source>
        <dbReference type="ARBA" id="ARBA00022840"/>
    </source>
</evidence>
<dbReference type="AlphaFoldDB" id="A0A5A9YYZ7"/>
<gene>
    <name evidence="12" type="primary">modC</name>
    <name evidence="12" type="ORF">FLO80_18440</name>
</gene>
<dbReference type="InterPro" id="IPR008995">
    <property type="entry name" value="Mo/tungstate-bd_C_term_dom"/>
</dbReference>
<keyword evidence="5" id="KW-0547">Nucleotide-binding</keyword>
<dbReference type="Proteomes" id="UP000325291">
    <property type="component" value="Unassembled WGS sequence"/>
</dbReference>
<keyword evidence="2" id="KW-1003">Cell membrane</keyword>
<dbReference type="InterPro" id="IPR017871">
    <property type="entry name" value="ABC_transporter-like_CS"/>
</dbReference>
<dbReference type="GO" id="GO:0016020">
    <property type="term" value="C:membrane"/>
    <property type="evidence" value="ECO:0007669"/>
    <property type="project" value="InterPro"/>
</dbReference>
<sequence length="376" mass="40909">MMDHLNVDIRVRYPAFELDVAHDFAGEGITALFGPSGCGKSTLLRSIAGFERAATGRVALGGEVWMEGRRGLAPHRRGVGYVFQDTRLFPHLTVRGNLDYAQKRAGRAAVRYSFDDVVSGLDLAPLFDRRAGQLSGGERQRVAIGRALLARPRLLLMDEPLAALDTRRKAGIMPYIARLPQAFGLPVIYVTHAIEEVTQLCDRIVALAAGRIVATGGVAETLERLDLGEIQGRFEAGVVLEGRIAATDAEMHLTRVDLGGRTLEVPQILGADGGVVRLRVRARDVSLARTRPEGLSIRNMLEARVLALEPEAGSAFAEVLLDIGGQHLRARITRAAVQEMGLAQGQPVVALIKSVAFDRQALPRPLRRGREFDQAR</sequence>
<evidence type="ECO:0000256" key="8">
    <source>
        <dbReference type="ARBA" id="ARBA00023136"/>
    </source>
</evidence>
<dbReference type="PROSITE" id="PS50893">
    <property type="entry name" value="ABC_TRANSPORTER_2"/>
    <property type="match status" value="1"/>
</dbReference>
<evidence type="ECO:0000313" key="12">
    <source>
        <dbReference type="EMBL" id="KAA0910094.1"/>
    </source>
</evidence>
<dbReference type="Gene3D" id="3.40.50.300">
    <property type="entry name" value="P-loop containing nucleotide triphosphate hydrolases"/>
    <property type="match status" value="1"/>
</dbReference>
<keyword evidence="4" id="KW-0997">Cell inner membrane</keyword>
<dbReference type="InterPro" id="IPR003439">
    <property type="entry name" value="ABC_transporter-like_ATP-bd"/>
</dbReference>
<dbReference type="Gene3D" id="2.40.50.100">
    <property type="match status" value="1"/>
</dbReference>
<evidence type="ECO:0000256" key="7">
    <source>
        <dbReference type="ARBA" id="ARBA00022967"/>
    </source>
</evidence>
<dbReference type="InterPro" id="IPR004606">
    <property type="entry name" value="Mop_domain"/>
</dbReference>
<dbReference type="PANTHER" id="PTHR43514">
    <property type="entry name" value="ABC TRANSPORTER I FAMILY MEMBER 10"/>
    <property type="match status" value="1"/>
</dbReference>
<evidence type="ECO:0000259" key="10">
    <source>
        <dbReference type="PROSITE" id="PS50893"/>
    </source>
</evidence>
<dbReference type="PROSITE" id="PS51866">
    <property type="entry name" value="MOP"/>
    <property type="match status" value="1"/>
</dbReference>
<reference evidence="12 13" key="1">
    <citation type="submission" date="2019-07" db="EMBL/GenBank/DDBJ databases">
        <title>Aquicoccus porphyridii gen. nov., sp. nov., isolated from a small marine red alga, Porphyridium marinum.</title>
        <authorList>
            <person name="Liu L."/>
        </authorList>
    </citation>
    <scope>NUCLEOTIDE SEQUENCE [LARGE SCALE GENOMIC DNA]</scope>
    <source>
        <strain evidence="12 13">L1 8-17</strain>
    </source>
</reference>
<comment type="caution">
    <text evidence="12">The sequence shown here is derived from an EMBL/GenBank/DDBJ whole genome shotgun (WGS) entry which is preliminary data.</text>
</comment>
<dbReference type="GO" id="GO:0005524">
    <property type="term" value="F:ATP binding"/>
    <property type="evidence" value="ECO:0007669"/>
    <property type="project" value="UniProtKB-KW"/>
</dbReference>
<evidence type="ECO:0000256" key="4">
    <source>
        <dbReference type="ARBA" id="ARBA00022519"/>
    </source>
</evidence>
<dbReference type="SUPFAM" id="SSF50331">
    <property type="entry name" value="MOP-like"/>
    <property type="match status" value="1"/>
</dbReference>
<dbReference type="NCBIfam" id="TIGR02142">
    <property type="entry name" value="modC_ABC"/>
    <property type="match status" value="1"/>
</dbReference>
<dbReference type="InterPro" id="IPR005116">
    <property type="entry name" value="Transp-assoc_OB_typ1"/>
</dbReference>
<accession>A0A5A9YYZ7</accession>
<organism evidence="12 13">
    <name type="scientific">Aquicoccus porphyridii</name>
    <dbReference type="NCBI Taxonomy" id="1852029"/>
    <lineage>
        <taxon>Bacteria</taxon>
        <taxon>Pseudomonadati</taxon>
        <taxon>Pseudomonadota</taxon>
        <taxon>Alphaproteobacteria</taxon>
        <taxon>Rhodobacterales</taxon>
        <taxon>Paracoccaceae</taxon>
        <taxon>Aquicoccus</taxon>
    </lineage>
</organism>
<keyword evidence="1" id="KW-0813">Transport</keyword>
<dbReference type="SMART" id="SM00382">
    <property type="entry name" value="AAA"/>
    <property type="match status" value="1"/>
</dbReference>
<protein>
    <submittedName>
        <fullName evidence="12">Molybdenum ABC transporter ATP-binding protein</fullName>
    </submittedName>
</protein>
<evidence type="ECO:0000256" key="3">
    <source>
        <dbReference type="ARBA" id="ARBA00022505"/>
    </source>
</evidence>
<dbReference type="InterPro" id="IPR050334">
    <property type="entry name" value="Molybdenum_import_ModC"/>
</dbReference>
<feature type="domain" description="Mop" evidence="11">
    <location>
        <begin position="294"/>
        <end position="361"/>
    </location>
</feature>
<dbReference type="InterPro" id="IPR011868">
    <property type="entry name" value="ModC_ABC_ATP-bd"/>
</dbReference>
<keyword evidence="13" id="KW-1185">Reference proteome</keyword>
<dbReference type="PROSITE" id="PS00211">
    <property type="entry name" value="ABC_TRANSPORTER_1"/>
    <property type="match status" value="1"/>
</dbReference>
<evidence type="ECO:0000256" key="5">
    <source>
        <dbReference type="ARBA" id="ARBA00022741"/>
    </source>
</evidence>
<dbReference type="PANTHER" id="PTHR43514:SF10">
    <property type="entry name" value="MOLYBDENUM IMPORT ATP-BINDING PROTEIN MODC 2"/>
    <property type="match status" value="1"/>
</dbReference>
<keyword evidence="6 12" id="KW-0067">ATP-binding</keyword>
<proteinExistence type="predicted"/>
<dbReference type="GO" id="GO:0016887">
    <property type="term" value="F:ATP hydrolysis activity"/>
    <property type="evidence" value="ECO:0007669"/>
    <property type="project" value="InterPro"/>
</dbReference>
<dbReference type="SUPFAM" id="SSF52540">
    <property type="entry name" value="P-loop containing nucleoside triphosphate hydrolases"/>
    <property type="match status" value="1"/>
</dbReference>
<evidence type="ECO:0000256" key="2">
    <source>
        <dbReference type="ARBA" id="ARBA00022475"/>
    </source>
</evidence>
<dbReference type="Pfam" id="PF03459">
    <property type="entry name" value="TOBE"/>
    <property type="match status" value="1"/>
</dbReference>
<dbReference type="GO" id="GO:0140359">
    <property type="term" value="F:ABC-type transporter activity"/>
    <property type="evidence" value="ECO:0007669"/>
    <property type="project" value="InterPro"/>
</dbReference>
<dbReference type="Pfam" id="PF00005">
    <property type="entry name" value="ABC_tran"/>
    <property type="match status" value="1"/>
</dbReference>
<evidence type="ECO:0000256" key="1">
    <source>
        <dbReference type="ARBA" id="ARBA00022448"/>
    </source>
</evidence>
<evidence type="ECO:0000313" key="13">
    <source>
        <dbReference type="Proteomes" id="UP000325291"/>
    </source>
</evidence>
<dbReference type="InterPro" id="IPR003593">
    <property type="entry name" value="AAA+_ATPase"/>
</dbReference>